<feature type="transmembrane region" description="Helical" evidence="5">
    <location>
        <begin position="111"/>
        <end position="131"/>
    </location>
</feature>
<dbReference type="InterPro" id="IPR020846">
    <property type="entry name" value="MFS_dom"/>
</dbReference>
<comment type="subcellular location">
    <subcellularLocation>
        <location evidence="1">Cell membrane</location>
        <topology evidence="1">Multi-pass membrane protein</topology>
    </subcellularLocation>
</comment>
<sequence>MSVAPASVDLVALQRRTVGVLVTGQVLGGIGAGAVLSIGALLAVEVSGSEAWAGAAATATTLGAAAAAVPLARLAQRAGRRIALGSGTLAALVGAAVVVGATALAAFPLLLVGYAVLGIANTVGLQARFAATDLAEPRNRGRALSVVVWSTTAGVVIGPNLFAPGEEIGRVLGMPELTGSFVIAVVAQAIAGAVYLVGLRPDPYLLSRTLPVVPDEERPAGGEVRARRLVVFAITAIACAHAVMVGVMAMTPVHLSHHGTGVALIGFTISLHVAGMFGLAPVFGWLSDRIGRVPGLLVGQALIAAALAFVGFGADDPTLVTVGLVLLGLGWSASTVSGSALVADLVTGSARPRIQGRTDLIMSAAGGVGGAAAGPVLALVGYAGLAAWAALIVLAVVVAAVLVRGPLAR</sequence>
<dbReference type="PANTHER" id="PTHR23534:SF1">
    <property type="entry name" value="MAJOR FACILITATOR SUPERFAMILY PROTEIN"/>
    <property type="match status" value="1"/>
</dbReference>
<dbReference type="EMBL" id="PGFF01000001">
    <property type="protein sequence ID" value="PJJ73497.1"/>
    <property type="molecule type" value="Genomic_DNA"/>
</dbReference>
<feature type="transmembrane region" description="Helical" evidence="5">
    <location>
        <begin position="83"/>
        <end position="105"/>
    </location>
</feature>
<accession>A0A2M9CNM9</accession>
<dbReference type="AlphaFoldDB" id="A0A2M9CNM9"/>
<dbReference type="SUPFAM" id="SSF103473">
    <property type="entry name" value="MFS general substrate transporter"/>
    <property type="match status" value="1"/>
</dbReference>
<protein>
    <submittedName>
        <fullName evidence="7">Putative MFS family arabinose efflux permease</fullName>
    </submittedName>
</protein>
<dbReference type="Proteomes" id="UP000228758">
    <property type="component" value="Unassembled WGS sequence"/>
</dbReference>
<keyword evidence="4 5" id="KW-0472">Membrane</keyword>
<evidence type="ECO:0000256" key="5">
    <source>
        <dbReference type="SAM" id="Phobius"/>
    </source>
</evidence>
<dbReference type="OrthoDB" id="9776171at2"/>
<evidence type="ECO:0000256" key="4">
    <source>
        <dbReference type="ARBA" id="ARBA00023136"/>
    </source>
</evidence>
<feature type="transmembrane region" description="Helical" evidence="5">
    <location>
        <begin position="262"/>
        <end position="286"/>
    </location>
</feature>
<evidence type="ECO:0000313" key="7">
    <source>
        <dbReference type="EMBL" id="PJJ73497.1"/>
    </source>
</evidence>
<feature type="transmembrane region" description="Helical" evidence="5">
    <location>
        <begin position="143"/>
        <end position="162"/>
    </location>
</feature>
<feature type="domain" description="Major facilitator superfamily (MFS) profile" evidence="6">
    <location>
        <begin position="17"/>
        <end position="407"/>
    </location>
</feature>
<evidence type="ECO:0000256" key="1">
    <source>
        <dbReference type="ARBA" id="ARBA00004651"/>
    </source>
</evidence>
<reference evidence="7 8" key="1">
    <citation type="submission" date="2017-11" db="EMBL/GenBank/DDBJ databases">
        <title>Genomic Encyclopedia of Archaeal and Bacterial Type Strains, Phase II (KMG-II): From Individual Species to Whole Genera.</title>
        <authorList>
            <person name="Goeker M."/>
        </authorList>
    </citation>
    <scope>NUCLEOTIDE SEQUENCE [LARGE SCALE GENOMIC DNA]</scope>
    <source>
        <strain evidence="7 8">DSM 27393</strain>
    </source>
</reference>
<comment type="caution">
    <text evidence="7">The sequence shown here is derived from an EMBL/GenBank/DDBJ whole genome shotgun (WGS) entry which is preliminary data.</text>
</comment>
<dbReference type="GO" id="GO:0005886">
    <property type="term" value="C:plasma membrane"/>
    <property type="evidence" value="ECO:0007669"/>
    <property type="project" value="UniProtKB-SubCell"/>
</dbReference>
<feature type="transmembrane region" description="Helical" evidence="5">
    <location>
        <begin position="358"/>
        <end position="379"/>
    </location>
</feature>
<dbReference type="Gene3D" id="1.20.1250.20">
    <property type="entry name" value="MFS general substrate transporter like domains"/>
    <property type="match status" value="1"/>
</dbReference>
<dbReference type="GO" id="GO:0022857">
    <property type="term" value="F:transmembrane transporter activity"/>
    <property type="evidence" value="ECO:0007669"/>
    <property type="project" value="InterPro"/>
</dbReference>
<evidence type="ECO:0000259" key="6">
    <source>
        <dbReference type="PROSITE" id="PS50850"/>
    </source>
</evidence>
<dbReference type="Pfam" id="PF07690">
    <property type="entry name" value="MFS_1"/>
    <property type="match status" value="1"/>
</dbReference>
<dbReference type="InterPro" id="IPR036259">
    <property type="entry name" value="MFS_trans_sf"/>
</dbReference>
<feature type="transmembrane region" description="Helical" evidence="5">
    <location>
        <begin position="50"/>
        <end position="71"/>
    </location>
</feature>
<dbReference type="RefSeq" id="WP_100365576.1">
    <property type="nucleotide sequence ID" value="NZ_PGFF01000001.1"/>
</dbReference>
<proteinExistence type="predicted"/>
<organism evidence="7 8">
    <name type="scientific">Diaminobutyricimonas aerilata</name>
    <dbReference type="NCBI Taxonomy" id="1162967"/>
    <lineage>
        <taxon>Bacteria</taxon>
        <taxon>Bacillati</taxon>
        <taxon>Actinomycetota</taxon>
        <taxon>Actinomycetes</taxon>
        <taxon>Micrococcales</taxon>
        <taxon>Microbacteriaceae</taxon>
        <taxon>Diaminobutyricimonas</taxon>
    </lineage>
</organism>
<feature type="transmembrane region" description="Helical" evidence="5">
    <location>
        <begin position="20"/>
        <end position="44"/>
    </location>
</feature>
<evidence type="ECO:0000313" key="8">
    <source>
        <dbReference type="Proteomes" id="UP000228758"/>
    </source>
</evidence>
<evidence type="ECO:0000256" key="2">
    <source>
        <dbReference type="ARBA" id="ARBA00022692"/>
    </source>
</evidence>
<keyword evidence="3 5" id="KW-1133">Transmembrane helix</keyword>
<feature type="transmembrane region" description="Helical" evidence="5">
    <location>
        <begin position="293"/>
        <end position="314"/>
    </location>
</feature>
<evidence type="ECO:0000256" key="3">
    <source>
        <dbReference type="ARBA" id="ARBA00022989"/>
    </source>
</evidence>
<dbReference type="InterPro" id="IPR011701">
    <property type="entry name" value="MFS"/>
</dbReference>
<feature type="transmembrane region" description="Helical" evidence="5">
    <location>
        <begin position="385"/>
        <end position="403"/>
    </location>
</feature>
<feature type="transmembrane region" description="Helical" evidence="5">
    <location>
        <begin position="320"/>
        <end position="346"/>
    </location>
</feature>
<feature type="transmembrane region" description="Helical" evidence="5">
    <location>
        <begin position="177"/>
        <end position="198"/>
    </location>
</feature>
<gene>
    <name evidence="7" type="ORF">CLV46_3089</name>
</gene>
<dbReference type="PROSITE" id="PS50850">
    <property type="entry name" value="MFS"/>
    <property type="match status" value="1"/>
</dbReference>
<keyword evidence="2 5" id="KW-0812">Transmembrane</keyword>
<feature type="transmembrane region" description="Helical" evidence="5">
    <location>
        <begin position="229"/>
        <end position="250"/>
    </location>
</feature>
<keyword evidence="8" id="KW-1185">Reference proteome</keyword>
<dbReference type="PANTHER" id="PTHR23534">
    <property type="entry name" value="MFS PERMEASE"/>
    <property type="match status" value="1"/>
</dbReference>
<name>A0A2M9CNM9_9MICO</name>